<sequence length="279" mass="32528">MEEAHHSRYSIHLGSTKMYHDIKEIYWWHRMKKDVTEFVAQCPNCQQSVPEVFLDNLLGLPLQREIDFGIDILPDPHPISIPLYRMAPAELKDLKEKLKDLLEKGFIRPSVSSWGAPVLFGATCFSKIDLRSCYHQFRVRECDIPKIAFRTRYGPYESLVMSFGFTNTPATFMDLMSRVFKPYFDMFVIVFIDYILINSRNGEDHTSHLKVVLQTLKDRELYSKFSKCDFWIESAAFLGHIVSGDGIRVDTKKIEAVQNWPRPTSPIDIRIFLGLARYY</sequence>
<reference evidence="3" key="1">
    <citation type="submission" date="2023-08" db="EMBL/GenBank/DDBJ databases">
        <title>A de novo genome assembly of Solanum verrucosum Schlechtendal, a Mexican diploid species geographically isolated from the other diploid A-genome species in potato relatives.</title>
        <authorList>
            <person name="Hosaka K."/>
        </authorList>
    </citation>
    <scope>NUCLEOTIDE SEQUENCE</scope>
    <source>
        <tissue evidence="3">Young leaves</tissue>
    </source>
</reference>
<dbReference type="PANTHER" id="PTHR24559:SF444">
    <property type="entry name" value="REVERSE TRANSCRIPTASE DOMAIN-CONTAINING PROTEIN"/>
    <property type="match status" value="1"/>
</dbReference>
<accession>A0AAF0QEN0</accession>
<dbReference type="Gene3D" id="1.10.340.70">
    <property type="match status" value="1"/>
</dbReference>
<dbReference type="InterPro" id="IPR043128">
    <property type="entry name" value="Rev_trsase/Diguanyl_cyclase"/>
</dbReference>
<protein>
    <submittedName>
        <fullName evidence="3">Uncharacterized protein</fullName>
    </submittedName>
</protein>
<dbReference type="Gene3D" id="3.10.10.10">
    <property type="entry name" value="HIV Type 1 Reverse Transcriptase, subunit A, domain 1"/>
    <property type="match status" value="2"/>
</dbReference>
<dbReference type="Proteomes" id="UP001234989">
    <property type="component" value="Chromosome 3"/>
</dbReference>
<evidence type="ECO:0000259" key="1">
    <source>
        <dbReference type="Pfam" id="PF00078"/>
    </source>
</evidence>
<feature type="domain" description="Reverse transcriptase" evidence="1">
    <location>
        <begin position="121"/>
        <end position="241"/>
    </location>
</feature>
<evidence type="ECO:0000313" key="3">
    <source>
        <dbReference type="EMBL" id="WMV19136.1"/>
    </source>
</evidence>
<dbReference type="Pfam" id="PF17921">
    <property type="entry name" value="Integrase_H2C2"/>
    <property type="match status" value="1"/>
</dbReference>
<dbReference type="InterPro" id="IPR000477">
    <property type="entry name" value="RT_dom"/>
</dbReference>
<dbReference type="SUPFAM" id="SSF56672">
    <property type="entry name" value="DNA/RNA polymerases"/>
    <property type="match status" value="1"/>
</dbReference>
<organism evidence="3 4">
    <name type="scientific">Solanum verrucosum</name>
    <dbReference type="NCBI Taxonomy" id="315347"/>
    <lineage>
        <taxon>Eukaryota</taxon>
        <taxon>Viridiplantae</taxon>
        <taxon>Streptophyta</taxon>
        <taxon>Embryophyta</taxon>
        <taxon>Tracheophyta</taxon>
        <taxon>Spermatophyta</taxon>
        <taxon>Magnoliopsida</taxon>
        <taxon>eudicotyledons</taxon>
        <taxon>Gunneridae</taxon>
        <taxon>Pentapetalae</taxon>
        <taxon>asterids</taxon>
        <taxon>lamiids</taxon>
        <taxon>Solanales</taxon>
        <taxon>Solanaceae</taxon>
        <taxon>Solanoideae</taxon>
        <taxon>Solaneae</taxon>
        <taxon>Solanum</taxon>
    </lineage>
</organism>
<dbReference type="Gene3D" id="3.30.70.270">
    <property type="match status" value="1"/>
</dbReference>
<gene>
    <name evidence="3" type="ORF">MTR67_012521</name>
</gene>
<evidence type="ECO:0000259" key="2">
    <source>
        <dbReference type="Pfam" id="PF17921"/>
    </source>
</evidence>
<evidence type="ECO:0000313" key="4">
    <source>
        <dbReference type="Proteomes" id="UP001234989"/>
    </source>
</evidence>
<keyword evidence="4" id="KW-1185">Reference proteome</keyword>
<dbReference type="PANTHER" id="PTHR24559">
    <property type="entry name" value="TRANSPOSON TY3-I GAG-POL POLYPROTEIN"/>
    <property type="match status" value="1"/>
</dbReference>
<name>A0AAF0QEN0_SOLVR</name>
<dbReference type="InterPro" id="IPR053134">
    <property type="entry name" value="RNA-dir_DNA_polymerase"/>
</dbReference>
<dbReference type="InterPro" id="IPR041588">
    <property type="entry name" value="Integrase_H2C2"/>
</dbReference>
<dbReference type="InterPro" id="IPR043502">
    <property type="entry name" value="DNA/RNA_pol_sf"/>
</dbReference>
<proteinExistence type="predicted"/>
<dbReference type="CDD" id="cd01647">
    <property type="entry name" value="RT_LTR"/>
    <property type="match status" value="1"/>
</dbReference>
<dbReference type="EMBL" id="CP133614">
    <property type="protein sequence ID" value="WMV19136.1"/>
    <property type="molecule type" value="Genomic_DNA"/>
</dbReference>
<feature type="domain" description="Integrase zinc-binding" evidence="2">
    <location>
        <begin position="1"/>
        <end position="48"/>
    </location>
</feature>
<dbReference type="Pfam" id="PF00078">
    <property type="entry name" value="RVT_1"/>
    <property type="match status" value="1"/>
</dbReference>
<dbReference type="AlphaFoldDB" id="A0AAF0QEN0"/>